<dbReference type="Pfam" id="PF05208">
    <property type="entry name" value="ALG3"/>
    <property type="match status" value="1"/>
</dbReference>
<evidence type="ECO:0000256" key="6">
    <source>
        <dbReference type="ARBA" id="ARBA00022692"/>
    </source>
</evidence>
<evidence type="ECO:0000256" key="10">
    <source>
        <dbReference type="ARBA" id="ARBA00049506"/>
    </source>
</evidence>
<dbReference type="VEuPathDB" id="VectorBase:PPAI007278"/>
<dbReference type="InterPro" id="IPR007873">
    <property type="entry name" value="Glycosyltransferase_ALG3"/>
</dbReference>
<reference evidence="11" key="1">
    <citation type="submission" date="2022-08" db="UniProtKB">
        <authorList>
            <consortium name="EnsemblMetazoa"/>
        </authorList>
    </citation>
    <scope>IDENTIFICATION</scope>
    <source>
        <strain evidence="11">Israel</strain>
    </source>
</reference>
<evidence type="ECO:0000256" key="9">
    <source>
        <dbReference type="ARBA" id="ARBA00023136"/>
    </source>
</evidence>
<keyword evidence="8" id="KW-1133">Transmembrane helix</keyword>
<dbReference type="GO" id="GO:0005789">
    <property type="term" value="C:endoplasmic reticulum membrane"/>
    <property type="evidence" value="ECO:0007669"/>
    <property type="project" value="UniProtKB-SubCell"/>
</dbReference>
<comment type="pathway">
    <text evidence="2">Protein modification; protein glycosylation.</text>
</comment>
<dbReference type="GO" id="GO:0052925">
    <property type="term" value="F:dol-P-Man:Man(5)GlcNAc(2)-PP-Dol alpha-1,3-mannosyltransferase activity"/>
    <property type="evidence" value="ECO:0007669"/>
    <property type="project" value="UniProtKB-EC"/>
</dbReference>
<keyword evidence="5" id="KW-0808">Transferase</keyword>
<protein>
    <recommendedName>
        <fullName evidence="3">dolichyl-P-Man:Man5GlcNAc2-PP-dolichol alpha-1,3-mannosyltransferase</fullName>
        <ecNumber evidence="3">2.4.1.258</ecNumber>
    </recommendedName>
</protein>
<evidence type="ECO:0000256" key="5">
    <source>
        <dbReference type="ARBA" id="ARBA00022679"/>
    </source>
</evidence>
<keyword evidence="12" id="KW-1185">Reference proteome</keyword>
<evidence type="ECO:0000256" key="7">
    <source>
        <dbReference type="ARBA" id="ARBA00022824"/>
    </source>
</evidence>
<dbReference type="AlphaFoldDB" id="A0A1B0GPR1"/>
<keyword evidence="4" id="KW-0328">Glycosyltransferase</keyword>
<keyword evidence="7" id="KW-0256">Endoplasmic reticulum</keyword>
<evidence type="ECO:0000256" key="1">
    <source>
        <dbReference type="ARBA" id="ARBA00004477"/>
    </source>
</evidence>
<evidence type="ECO:0000256" key="3">
    <source>
        <dbReference type="ARBA" id="ARBA00011964"/>
    </source>
</evidence>
<sequence length="281" mass="32417">MGKLKQSHHQSGKSNPVVQFIRKYASITFVKSLLFDPSRLPLVSWGILLAELLLNVIVVLRVPYTEIDWVAYMQECEGFLNGTLNYAMLRGDTGPLVYPAGFVYIYSIMYFLTGQGKNIRLAQYIFIGIYLLQMFLVLRIYSKSRKVPPYVLLLTTFTSYRIHSIYVLRLFNDPLAIVFLYAALNCFLDGKWNLGTIPVLDKMVSILPKFVTRVVGFDASLKDKVDVFCEAVCDNFKSFVEYAQPEKFWKKYRDGKRPKKGATEQREKLVIFEEEAEDFSL</sequence>
<dbReference type="EC" id="2.4.1.258" evidence="3"/>
<comment type="catalytic activity">
    <reaction evidence="10">
        <text>an alpha-D-Man-(1-&gt;2)-alpha-D-Man-(1-&gt;2)-alpha-D-Man-(1-&gt;3)-[alpha-D-Man-(1-&gt;6)]-beta-D-Man-(1-&gt;4)-beta-D-GlcNAc-(1-&gt;4)-alpha-D-GlcNAc-diphospho-di-trans,poly-cis-dolichol + a di-trans,poly-cis-dolichyl beta-D-mannosyl phosphate = an alpha-D-Man-(1-&gt;2)-alpha-D-Man-(1-&gt;2)-alpha-D-Man-(1-&gt;3)-[alpha-D-Man-(1-&gt;3)-alpha-D-Man-(1-&gt;6)]-beta-D-Man-(1-&gt;4)-beta-D-GlcNAc-(1-&gt;4)-alpha-D-GlcNAc-diphospho-di-trans,poly-cis-dolichol + a di-trans,poly-cis-dolichyl phosphate + H(+)</text>
        <dbReference type="Rhea" id="RHEA:29527"/>
        <dbReference type="Rhea" id="RHEA-COMP:19498"/>
        <dbReference type="Rhea" id="RHEA-COMP:19501"/>
        <dbReference type="Rhea" id="RHEA-COMP:19516"/>
        <dbReference type="Rhea" id="RHEA-COMP:19517"/>
        <dbReference type="ChEBI" id="CHEBI:15378"/>
        <dbReference type="ChEBI" id="CHEBI:57683"/>
        <dbReference type="ChEBI" id="CHEBI:58211"/>
        <dbReference type="ChEBI" id="CHEBI:132515"/>
        <dbReference type="ChEBI" id="CHEBI:132516"/>
        <dbReference type="EC" id="2.4.1.258"/>
    </reaction>
    <physiologicalReaction direction="left-to-right" evidence="10">
        <dbReference type="Rhea" id="RHEA:29528"/>
    </physiologicalReaction>
</comment>
<proteinExistence type="predicted"/>
<evidence type="ECO:0000313" key="11">
    <source>
        <dbReference type="EnsemblMetazoa" id="PPAI007278-PA"/>
    </source>
</evidence>
<dbReference type="PANTHER" id="PTHR12646">
    <property type="entry name" value="NOT56 - RELATED"/>
    <property type="match status" value="1"/>
</dbReference>
<accession>A0A1B0GPR1</accession>
<dbReference type="EnsemblMetazoa" id="PPAI007278-RA">
    <property type="protein sequence ID" value="PPAI007278-PA"/>
    <property type="gene ID" value="PPAI007278"/>
</dbReference>
<dbReference type="Proteomes" id="UP000092462">
    <property type="component" value="Unassembled WGS sequence"/>
</dbReference>
<evidence type="ECO:0000256" key="8">
    <source>
        <dbReference type="ARBA" id="ARBA00022989"/>
    </source>
</evidence>
<dbReference type="EMBL" id="AJVK01033752">
    <property type="status" value="NOT_ANNOTATED_CDS"/>
    <property type="molecule type" value="Genomic_DNA"/>
</dbReference>
<evidence type="ECO:0000256" key="4">
    <source>
        <dbReference type="ARBA" id="ARBA00022676"/>
    </source>
</evidence>
<organism evidence="11 12">
    <name type="scientific">Phlebotomus papatasi</name>
    <name type="common">Sandfly</name>
    <dbReference type="NCBI Taxonomy" id="29031"/>
    <lineage>
        <taxon>Eukaryota</taxon>
        <taxon>Metazoa</taxon>
        <taxon>Ecdysozoa</taxon>
        <taxon>Arthropoda</taxon>
        <taxon>Hexapoda</taxon>
        <taxon>Insecta</taxon>
        <taxon>Pterygota</taxon>
        <taxon>Neoptera</taxon>
        <taxon>Endopterygota</taxon>
        <taxon>Diptera</taxon>
        <taxon>Nematocera</taxon>
        <taxon>Psychodoidea</taxon>
        <taxon>Psychodidae</taxon>
        <taxon>Phlebotomus</taxon>
        <taxon>Phlebotomus</taxon>
    </lineage>
</organism>
<dbReference type="VEuPathDB" id="VectorBase:PPAPM1_006723"/>
<evidence type="ECO:0000256" key="2">
    <source>
        <dbReference type="ARBA" id="ARBA00004922"/>
    </source>
</evidence>
<name>A0A1B0GPR1_PHLPP</name>
<comment type="subcellular location">
    <subcellularLocation>
        <location evidence="1">Endoplasmic reticulum membrane</location>
        <topology evidence="1">Multi-pass membrane protein</topology>
    </subcellularLocation>
</comment>
<keyword evidence="9" id="KW-0472">Membrane</keyword>
<keyword evidence="6" id="KW-0812">Transmembrane</keyword>
<evidence type="ECO:0000313" key="12">
    <source>
        <dbReference type="Proteomes" id="UP000092462"/>
    </source>
</evidence>
<dbReference type="PANTHER" id="PTHR12646:SF0">
    <property type="entry name" value="DOL-P-MAN:MAN(5)GLCNAC(2)-PP-DOL ALPHA-1,3-MANNOSYLTRANSFERASE"/>
    <property type="match status" value="1"/>
</dbReference>